<dbReference type="Ensembl" id="ENSSDUT00000027548.1">
    <property type="protein sequence ID" value="ENSSDUP00000027068.1"/>
    <property type="gene ID" value="ENSSDUG00000019615.1"/>
</dbReference>
<dbReference type="PANTHER" id="PTHR14389">
    <property type="entry name" value="SI:CH1073-475A24.1"/>
    <property type="match status" value="1"/>
</dbReference>
<reference evidence="2" key="1">
    <citation type="submission" date="2025-05" db="UniProtKB">
        <authorList>
            <consortium name="Ensembl"/>
        </authorList>
    </citation>
    <scope>IDENTIFICATION</scope>
</reference>
<proteinExistence type="predicted"/>
<dbReference type="Gene3D" id="2.40.10.10">
    <property type="entry name" value="Trypsin-like serine proteases"/>
    <property type="match status" value="2"/>
</dbReference>
<feature type="region of interest" description="Disordered" evidence="1">
    <location>
        <begin position="236"/>
        <end position="293"/>
    </location>
</feature>
<dbReference type="InterPro" id="IPR009003">
    <property type="entry name" value="Peptidase_S1_PA"/>
</dbReference>
<feature type="compositionally biased region" description="Polar residues" evidence="1">
    <location>
        <begin position="236"/>
        <end position="246"/>
    </location>
</feature>
<evidence type="ECO:0000256" key="1">
    <source>
        <dbReference type="SAM" id="MobiDB-lite"/>
    </source>
</evidence>
<protein>
    <recommendedName>
        <fullName evidence="4">Serine protease</fullName>
    </recommendedName>
</protein>
<evidence type="ECO:0008006" key="4">
    <source>
        <dbReference type="Google" id="ProtNLM"/>
    </source>
</evidence>
<dbReference type="GeneTree" id="ENSGT00390000005182"/>
<dbReference type="GO" id="GO:0000785">
    <property type="term" value="C:chromatin"/>
    <property type="evidence" value="ECO:0007669"/>
    <property type="project" value="TreeGrafter"/>
</dbReference>
<dbReference type="AlphaFoldDB" id="A0A3B4V8D9"/>
<dbReference type="InterPro" id="IPR043504">
    <property type="entry name" value="Peptidase_S1_PA_chymotrypsin"/>
</dbReference>
<feature type="region of interest" description="Disordered" evidence="1">
    <location>
        <begin position="1"/>
        <end position="29"/>
    </location>
</feature>
<dbReference type="Pfam" id="PF13365">
    <property type="entry name" value="Trypsin_2"/>
    <property type="match status" value="1"/>
</dbReference>
<sequence>MEPKLKTETDGPMDKTVENNTDDHNGESHQLRNLQLVAKGEESHATHSFKWGSTGKTSTSVTCNKAGTVEDSLKRSSQFRELAKKNNDKELVVVADGRAISSHCPCSLIKDKCLTVSYVKTKKVDKPKQIGSSGSVRPRRKASSCELVMFHVLTIGGKNVMKIMRTLELKTIVQEITVYAYKGEKVKQALKRDGRFQKTVFNKNCALSHTSTHVTTEMSNLVDHLDGNSYRIILLNKSNPPDSQPGSLDDAYMMPNESQRSESDENQDPSQQTTTSESVKNKFPKQEPNLNGNTAPEEIIREIPHSAVMQNHLSSQFNRVVKGRKTVSKLSRVQNLLRVEFGQNVQTCTEVKTMKKLMDFSNSVCHVRINGSPVGSGFLLFDKFVLTNGHVIKDIYNDNRQLNGEITVHFSYESLDPMEKGQESGVVKVEEVAGFEYCPDVSEHMYDWALLRLSADQTLPNGLLKHFGFLPQSGGVCIIGHPYGGVKKIDPCVIIPPDNRNQVVEKSYHENQGHIQLVTRQFFDGVAGYVQRNSEVLTYQSCFYHGSSGSPVFDKYCRVVAMHSGGFTYPDARGDTKSVIEFGYRLSDTIEHIIVQLVERGRLDVLKAYLAYSYPHQQDMMSSVKKLVESRNFPAFRNTVKNTEATNDESLKMFFDFFSQKEEPVPMDISDV</sequence>
<name>A0A3B4V8D9_SERDU</name>
<dbReference type="GO" id="GO:0006260">
    <property type="term" value="P:DNA replication"/>
    <property type="evidence" value="ECO:0007669"/>
    <property type="project" value="TreeGrafter"/>
</dbReference>
<feature type="compositionally biased region" description="Polar residues" evidence="1">
    <location>
        <begin position="268"/>
        <end position="278"/>
    </location>
</feature>
<dbReference type="GO" id="GO:0005634">
    <property type="term" value="C:nucleus"/>
    <property type="evidence" value="ECO:0007669"/>
    <property type="project" value="TreeGrafter"/>
</dbReference>
<dbReference type="Proteomes" id="UP000261420">
    <property type="component" value="Unplaced"/>
</dbReference>
<dbReference type="PANTHER" id="PTHR14389:SF3">
    <property type="entry name" value="PROTEIN FAM111A-LIKE"/>
    <property type="match status" value="1"/>
</dbReference>
<dbReference type="Ensembl" id="ENSSDUT00000027553.1">
    <property type="protein sequence ID" value="ENSSDUP00000027073.1"/>
    <property type="gene ID" value="ENSSDUG00000019615.1"/>
</dbReference>
<keyword evidence="3" id="KW-1185">Reference proteome</keyword>
<evidence type="ECO:0000313" key="2">
    <source>
        <dbReference type="Ensembl" id="ENSSDUP00000027068.1"/>
    </source>
</evidence>
<dbReference type="OMA" id="KEGCKLC"/>
<evidence type="ECO:0000313" key="3">
    <source>
        <dbReference type="Proteomes" id="UP000261420"/>
    </source>
</evidence>
<organism evidence="2 3">
    <name type="scientific">Seriola dumerili</name>
    <name type="common">Greater amberjack</name>
    <name type="synonym">Caranx dumerili</name>
    <dbReference type="NCBI Taxonomy" id="41447"/>
    <lineage>
        <taxon>Eukaryota</taxon>
        <taxon>Metazoa</taxon>
        <taxon>Chordata</taxon>
        <taxon>Craniata</taxon>
        <taxon>Vertebrata</taxon>
        <taxon>Euteleostomi</taxon>
        <taxon>Actinopterygii</taxon>
        <taxon>Neopterygii</taxon>
        <taxon>Teleostei</taxon>
        <taxon>Neoteleostei</taxon>
        <taxon>Acanthomorphata</taxon>
        <taxon>Carangaria</taxon>
        <taxon>Carangiformes</taxon>
        <taxon>Carangidae</taxon>
        <taxon>Seriola</taxon>
    </lineage>
</organism>
<accession>A0A3B4V8D9</accession>
<dbReference type="SUPFAM" id="SSF50494">
    <property type="entry name" value="Trypsin-like serine proteases"/>
    <property type="match status" value="1"/>
</dbReference>
<dbReference type="STRING" id="41447.ENSSDUP00000027068"/>